<accession>C7R036</accession>
<evidence type="ECO:0000256" key="3">
    <source>
        <dbReference type="ARBA" id="ARBA00022692"/>
    </source>
</evidence>
<dbReference type="PIRSF" id="PIRSF006060">
    <property type="entry name" value="AA_transporter"/>
    <property type="match status" value="1"/>
</dbReference>
<evidence type="ECO:0000313" key="7">
    <source>
        <dbReference type="EMBL" id="ACV08095.1"/>
    </source>
</evidence>
<feature type="transmembrane region" description="Helical" evidence="6">
    <location>
        <begin position="371"/>
        <end position="387"/>
    </location>
</feature>
<feature type="transmembrane region" description="Helical" evidence="6">
    <location>
        <begin position="12"/>
        <end position="35"/>
    </location>
</feature>
<feature type="transmembrane region" description="Helical" evidence="6">
    <location>
        <begin position="180"/>
        <end position="199"/>
    </location>
</feature>
<keyword evidence="5 6" id="KW-0472">Membrane</keyword>
<dbReference type="HOGENOM" id="CLU_007946_15_12_11"/>
<dbReference type="PANTHER" id="PTHR42770">
    <property type="entry name" value="AMINO ACID TRANSPORTER-RELATED"/>
    <property type="match status" value="1"/>
</dbReference>
<evidence type="ECO:0000256" key="5">
    <source>
        <dbReference type="ARBA" id="ARBA00023136"/>
    </source>
</evidence>
<dbReference type="InterPro" id="IPR006311">
    <property type="entry name" value="TAT_signal"/>
</dbReference>
<dbReference type="Gene3D" id="1.20.1740.10">
    <property type="entry name" value="Amino acid/polyamine transporter I"/>
    <property type="match status" value="1"/>
</dbReference>
<dbReference type="PANTHER" id="PTHR42770:SF7">
    <property type="entry name" value="MEMBRANE PROTEIN"/>
    <property type="match status" value="1"/>
</dbReference>
<dbReference type="EMBL" id="CP001706">
    <property type="protein sequence ID" value="ACV08095.1"/>
    <property type="molecule type" value="Genomic_DNA"/>
</dbReference>
<protein>
    <submittedName>
        <fullName evidence="7">Amino acid permease-associated region</fullName>
    </submittedName>
</protein>
<evidence type="ECO:0000256" key="4">
    <source>
        <dbReference type="ARBA" id="ARBA00022989"/>
    </source>
</evidence>
<comment type="subcellular location">
    <subcellularLocation>
        <location evidence="1">Cell membrane</location>
        <topology evidence="1">Multi-pass membrane protein</topology>
    </subcellularLocation>
</comment>
<dbReference type="RefSeq" id="WP_015770724.1">
    <property type="nucleotide sequence ID" value="NC_013174.1"/>
</dbReference>
<sequence>MSSPALARRLGLSGAVSLGLGSMLGAGVFVVFGPASATAGAWLFVALGFAAMVAWANALASAQLAVQFPTSGGTYVYGRQMLGPVWGYMAGWGFLVGKTASCAAMAMTFAAYVAPAGWEQAVAVVAVMVLGAVNVRGITRTATVTRYLVVGVLVVVAVVVVVSLGAPAAGAGSVALSNPVTVWGVLQAAGLLFFAFAGYARLATLGEEVVNPPVTIPRAITIALSLALTVYVILAVVLVRGLGVGGLAGSSAPLADAVVAADARWAVPVVAVGAAVASLGALLALMTGLGRTALAMARQGDLPAVLARVSPRARTPWVADLVLVVVVSALVVVMDVRGAIGFSAFGVLVYYTIANVSAWHQHGVHRRYPRIVFVGGAVGCVVLVVTLPWQSVVSGALVFFVGGVVYGLTRRRSSERTDGS</sequence>
<feature type="transmembrane region" description="Helical" evidence="6">
    <location>
        <begin position="393"/>
        <end position="409"/>
    </location>
</feature>
<evidence type="ECO:0000256" key="2">
    <source>
        <dbReference type="ARBA" id="ARBA00022475"/>
    </source>
</evidence>
<dbReference type="KEGG" id="jde:Jden_0430"/>
<dbReference type="GO" id="GO:0005886">
    <property type="term" value="C:plasma membrane"/>
    <property type="evidence" value="ECO:0007669"/>
    <property type="project" value="UniProtKB-SubCell"/>
</dbReference>
<organism evidence="7 8">
    <name type="scientific">Jonesia denitrificans (strain ATCC 14870 / DSM 20603 / BCRC 15368 / CIP 55.134 / JCM 11481 / NBRC 15587 / NCTC 10816 / Prevot 55134)</name>
    <name type="common">Listeria denitrificans</name>
    <dbReference type="NCBI Taxonomy" id="471856"/>
    <lineage>
        <taxon>Bacteria</taxon>
        <taxon>Bacillati</taxon>
        <taxon>Actinomycetota</taxon>
        <taxon>Actinomycetes</taxon>
        <taxon>Micrococcales</taxon>
        <taxon>Jonesiaceae</taxon>
        <taxon>Jonesia</taxon>
    </lineage>
</organism>
<evidence type="ECO:0000256" key="6">
    <source>
        <dbReference type="SAM" id="Phobius"/>
    </source>
</evidence>
<feature type="transmembrane region" description="Helical" evidence="6">
    <location>
        <begin position="41"/>
        <end position="66"/>
    </location>
</feature>
<keyword evidence="2" id="KW-1003">Cell membrane</keyword>
<proteinExistence type="predicted"/>
<evidence type="ECO:0000313" key="8">
    <source>
        <dbReference type="Proteomes" id="UP000000628"/>
    </source>
</evidence>
<feature type="transmembrane region" description="Helical" evidence="6">
    <location>
        <begin position="220"/>
        <end position="245"/>
    </location>
</feature>
<dbReference type="AlphaFoldDB" id="C7R036"/>
<feature type="transmembrane region" description="Helical" evidence="6">
    <location>
        <begin position="86"/>
        <end position="112"/>
    </location>
</feature>
<feature type="transmembrane region" description="Helical" evidence="6">
    <location>
        <begin position="317"/>
        <end position="334"/>
    </location>
</feature>
<dbReference type="OrthoDB" id="259687at2"/>
<dbReference type="InterPro" id="IPR002293">
    <property type="entry name" value="AA/rel_permease1"/>
</dbReference>
<keyword evidence="3 6" id="KW-0812">Transmembrane</keyword>
<name>C7R036_JONDD</name>
<evidence type="ECO:0000256" key="1">
    <source>
        <dbReference type="ARBA" id="ARBA00004651"/>
    </source>
</evidence>
<dbReference type="STRING" id="471856.Jden_0430"/>
<feature type="transmembrane region" description="Helical" evidence="6">
    <location>
        <begin position="147"/>
        <end position="168"/>
    </location>
</feature>
<dbReference type="InterPro" id="IPR050367">
    <property type="entry name" value="APC_superfamily"/>
</dbReference>
<feature type="transmembrane region" description="Helical" evidence="6">
    <location>
        <begin position="265"/>
        <end position="289"/>
    </location>
</feature>
<dbReference type="Pfam" id="PF13520">
    <property type="entry name" value="AA_permease_2"/>
    <property type="match status" value="1"/>
</dbReference>
<feature type="transmembrane region" description="Helical" evidence="6">
    <location>
        <begin position="340"/>
        <end position="359"/>
    </location>
</feature>
<dbReference type="GO" id="GO:0022857">
    <property type="term" value="F:transmembrane transporter activity"/>
    <property type="evidence" value="ECO:0007669"/>
    <property type="project" value="InterPro"/>
</dbReference>
<keyword evidence="8" id="KW-1185">Reference proteome</keyword>
<reference evidence="7 8" key="1">
    <citation type="journal article" date="2009" name="Stand. Genomic Sci.">
        <title>Complete genome sequence of Jonesia denitrificans type strain (Prevot 55134).</title>
        <authorList>
            <person name="Pukall R."/>
            <person name="Gehrich-Schroter G."/>
            <person name="Lapidus A."/>
            <person name="Nolan M."/>
            <person name="Glavina Del Rio T."/>
            <person name="Lucas S."/>
            <person name="Chen F."/>
            <person name="Tice H."/>
            <person name="Pitluck S."/>
            <person name="Cheng J.F."/>
            <person name="Copeland A."/>
            <person name="Saunders E."/>
            <person name="Brettin T."/>
            <person name="Detter J.C."/>
            <person name="Bruce D."/>
            <person name="Goodwin L."/>
            <person name="Pati A."/>
            <person name="Ivanova N."/>
            <person name="Mavromatis K."/>
            <person name="Ovchinnikova G."/>
            <person name="Chen A."/>
            <person name="Palaniappan K."/>
            <person name="Land M."/>
            <person name="Hauser L."/>
            <person name="Chang Y.J."/>
            <person name="Jeffries C.D."/>
            <person name="Chain P."/>
            <person name="Goker M."/>
            <person name="Bristow J."/>
            <person name="Eisen J.A."/>
            <person name="Markowitz V."/>
            <person name="Hugenholtz P."/>
            <person name="Kyrpides N.C."/>
            <person name="Klenk H.P."/>
            <person name="Han C."/>
        </authorList>
    </citation>
    <scope>NUCLEOTIDE SEQUENCE [LARGE SCALE GENOMIC DNA]</scope>
    <source>
        <strain evidence="8">ATCC 14870 / DSM 20603 / BCRC 15368 / CIP 55.134 / JCM 11481 / NBRC 15587 / NCTC 10816 / Prevot 55134</strain>
    </source>
</reference>
<dbReference type="PROSITE" id="PS51318">
    <property type="entry name" value="TAT"/>
    <property type="match status" value="1"/>
</dbReference>
<dbReference type="eggNOG" id="COG0531">
    <property type="taxonomic scope" value="Bacteria"/>
</dbReference>
<dbReference type="Proteomes" id="UP000000628">
    <property type="component" value="Chromosome"/>
</dbReference>
<keyword evidence="4 6" id="KW-1133">Transmembrane helix</keyword>
<gene>
    <name evidence="7" type="ordered locus">Jden_0430</name>
</gene>
<feature type="transmembrane region" description="Helical" evidence="6">
    <location>
        <begin position="118"/>
        <end position="135"/>
    </location>
</feature>